<evidence type="ECO:0000256" key="5">
    <source>
        <dbReference type="PROSITE-ProRule" id="PRU00277"/>
    </source>
</evidence>
<evidence type="ECO:0000256" key="1">
    <source>
        <dbReference type="ARBA" id="ARBA00000971"/>
    </source>
</evidence>
<dbReference type="EC" id="5.2.1.8" evidence="2 5"/>
<feature type="transmembrane region" description="Helical" evidence="6">
    <location>
        <begin position="7"/>
        <end position="26"/>
    </location>
</feature>
<keyword evidence="9" id="KW-1185">Reference proteome</keyword>
<evidence type="ECO:0000256" key="4">
    <source>
        <dbReference type="ARBA" id="ARBA00023235"/>
    </source>
</evidence>
<sequence length="153" mass="16885">MSINRKSITTAQIIIILFLSIVFITVHCNNNNNDKKVTKLQIGIKKRVDDCQRRASKGDILHIHYRGTLHSTGAEFDSSYKRGTPLKFTLGAGQVIAGWDQGMLGICVGEKRKLVIPSDLAYGSTGSPPTIPPDSSLIFEVECIQIENRKSDL</sequence>
<name>A0A922HPX9_DERFA</name>
<protein>
    <recommendedName>
        <fullName evidence="2 5">peptidylprolyl isomerase</fullName>
        <ecNumber evidence="2 5">5.2.1.8</ecNumber>
    </recommendedName>
</protein>
<evidence type="ECO:0000313" key="8">
    <source>
        <dbReference type="EMBL" id="KAH9501822.1"/>
    </source>
</evidence>
<keyword evidence="6" id="KW-0472">Membrane</keyword>
<dbReference type="PANTHER" id="PTHR45779:SF7">
    <property type="entry name" value="PEPTIDYLPROLYL ISOMERASE"/>
    <property type="match status" value="1"/>
</dbReference>
<keyword evidence="3 5" id="KW-0697">Rotamase</keyword>
<keyword evidence="6" id="KW-1133">Transmembrane helix</keyword>
<comment type="caution">
    <text evidence="8">The sequence shown here is derived from an EMBL/GenBank/DDBJ whole genome shotgun (WGS) entry which is preliminary data.</text>
</comment>
<dbReference type="EMBL" id="ASGP02000006">
    <property type="protein sequence ID" value="KAH9501822.1"/>
    <property type="molecule type" value="Genomic_DNA"/>
</dbReference>
<dbReference type="AlphaFoldDB" id="A0A922HPX9"/>
<dbReference type="GO" id="GO:0005783">
    <property type="term" value="C:endoplasmic reticulum"/>
    <property type="evidence" value="ECO:0007669"/>
    <property type="project" value="TreeGrafter"/>
</dbReference>
<dbReference type="InterPro" id="IPR046357">
    <property type="entry name" value="PPIase_dom_sf"/>
</dbReference>
<evidence type="ECO:0000256" key="6">
    <source>
        <dbReference type="SAM" id="Phobius"/>
    </source>
</evidence>
<feature type="domain" description="PPIase FKBP-type" evidence="7">
    <location>
        <begin position="58"/>
        <end position="147"/>
    </location>
</feature>
<keyword evidence="6" id="KW-0812">Transmembrane</keyword>
<dbReference type="PROSITE" id="PS50059">
    <property type="entry name" value="FKBP_PPIASE"/>
    <property type="match status" value="1"/>
</dbReference>
<dbReference type="FunFam" id="3.10.50.40:FF:000006">
    <property type="entry name" value="Peptidyl-prolyl cis-trans isomerase"/>
    <property type="match status" value="1"/>
</dbReference>
<organism evidence="8 9">
    <name type="scientific">Dermatophagoides farinae</name>
    <name type="common">American house dust mite</name>
    <dbReference type="NCBI Taxonomy" id="6954"/>
    <lineage>
        <taxon>Eukaryota</taxon>
        <taxon>Metazoa</taxon>
        <taxon>Ecdysozoa</taxon>
        <taxon>Arthropoda</taxon>
        <taxon>Chelicerata</taxon>
        <taxon>Arachnida</taxon>
        <taxon>Acari</taxon>
        <taxon>Acariformes</taxon>
        <taxon>Sarcoptiformes</taxon>
        <taxon>Astigmata</taxon>
        <taxon>Psoroptidia</taxon>
        <taxon>Analgoidea</taxon>
        <taxon>Pyroglyphidae</taxon>
        <taxon>Dermatophagoidinae</taxon>
        <taxon>Dermatophagoides</taxon>
    </lineage>
</organism>
<dbReference type="Proteomes" id="UP000790347">
    <property type="component" value="Unassembled WGS sequence"/>
</dbReference>
<dbReference type="GO" id="GO:0003755">
    <property type="term" value="F:peptidyl-prolyl cis-trans isomerase activity"/>
    <property type="evidence" value="ECO:0007669"/>
    <property type="project" value="UniProtKB-KW"/>
</dbReference>
<dbReference type="InterPro" id="IPR001179">
    <property type="entry name" value="PPIase_FKBP_dom"/>
</dbReference>
<dbReference type="Gene3D" id="3.10.50.40">
    <property type="match status" value="1"/>
</dbReference>
<dbReference type="InterPro" id="IPR044609">
    <property type="entry name" value="FKBP2/11"/>
</dbReference>
<dbReference type="PANTHER" id="PTHR45779">
    <property type="entry name" value="PEPTIDYLPROLYL ISOMERASE"/>
    <property type="match status" value="1"/>
</dbReference>
<evidence type="ECO:0000313" key="9">
    <source>
        <dbReference type="Proteomes" id="UP000790347"/>
    </source>
</evidence>
<dbReference type="SUPFAM" id="SSF54534">
    <property type="entry name" value="FKBP-like"/>
    <property type="match status" value="1"/>
</dbReference>
<dbReference type="Pfam" id="PF00254">
    <property type="entry name" value="FKBP_C"/>
    <property type="match status" value="1"/>
</dbReference>
<reference evidence="8" key="2">
    <citation type="journal article" date="2022" name="Res Sq">
        <title>Comparative Genomics Reveals Insights into the Divergent Evolution of Astigmatic Mites and Household Pest Adaptations.</title>
        <authorList>
            <person name="Xiong Q."/>
            <person name="Wan A.T.-Y."/>
            <person name="Liu X.-Y."/>
            <person name="Fung C.S.-H."/>
            <person name="Xiao X."/>
            <person name="Malainual N."/>
            <person name="Hou J."/>
            <person name="Wang L."/>
            <person name="Wang M."/>
            <person name="Yang K."/>
            <person name="Cui Y."/>
            <person name="Leung E."/>
            <person name="Nong W."/>
            <person name="Shin S.-K."/>
            <person name="Au S."/>
            <person name="Jeong K.Y."/>
            <person name="Chew F.T."/>
            <person name="Hui J."/>
            <person name="Leung T.F."/>
            <person name="Tungtrongchitr A."/>
            <person name="Zhong N."/>
            <person name="Liu Z."/>
            <person name="Tsui S."/>
        </authorList>
    </citation>
    <scope>NUCLEOTIDE SEQUENCE</scope>
    <source>
        <strain evidence="8">Derf</strain>
        <tissue evidence="8">Whole organism</tissue>
    </source>
</reference>
<keyword evidence="4 5" id="KW-0413">Isomerase</keyword>
<proteinExistence type="predicted"/>
<gene>
    <name evidence="8" type="primary">FKBP2_1</name>
    <name evidence="8" type="ORF">DERF_012635</name>
</gene>
<comment type="catalytic activity">
    <reaction evidence="1 5">
        <text>[protein]-peptidylproline (omega=180) = [protein]-peptidylproline (omega=0)</text>
        <dbReference type="Rhea" id="RHEA:16237"/>
        <dbReference type="Rhea" id="RHEA-COMP:10747"/>
        <dbReference type="Rhea" id="RHEA-COMP:10748"/>
        <dbReference type="ChEBI" id="CHEBI:83833"/>
        <dbReference type="ChEBI" id="CHEBI:83834"/>
        <dbReference type="EC" id="5.2.1.8"/>
    </reaction>
</comment>
<evidence type="ECO:0000256" key="3">
    <source>
        <dbReference type="ARBA" id="ARBA00023110"/>
    </source>
</evidence>
<reference evidence="8" key="1">
    <citation type="submission" date="2013-05" db="EMBL/GenBank/DDBJ databases">
        <authorList>
            <person name="Yim A.K.Y."/>
            <person name="Chan T.F."/>
            <person name="Ji K.M."/>
            <person name="Liu X.Y."/>
            <person name="Zhou J.W."/>
            <person name="Li R.Q."/>
            <person name="Yang K.Y."/>
            <person name="Li J."/>
            <person name="Li M."/>
            <person name="Law P.T.W."/>
            <person name="Wu Y.L."/>
            <person name="Cai Z.L."/>
            <person name="Qin H."/>
            <person name="Bao Y."/>
            <person name="Leung R.K.K."/>
            <person name="Ng P.K.S."/>
            <person name="Zou J."/>
            <person name="Zhong X.J."/>
            <person name="Ran P.X."/>
            <person name="Zhong N.S."/>
            <person name="Liu Z.G."/>
            <person name="Tsui S.K.W."/>
        </authorList>
    </citation>
    <scope>NUCLEOTIDE SEQUENCE</scope>
    <source>
        <strain evidence="8">Derf</strain>
        <tissue evidence="8">Whole organism</tissue>
    </source>
</reference>
<accession>A0A922HPX9</accession>
<evidence type="ECO:0000259" key="7">
    <source>
        <dbReference type="PROSITE" id="PS50059"/>
    </source>
</evidence>
<evidence type="ECO:0000256" key="2">
    <source>
        <dbReference type="ARBA" id="ARBA00013194"/>
    </source>
</evidence>